<evidence type="ECO:0000256" key="1">
    <source>
        <dbReference type="SAM" id="MobiDB-lite"/>
    </source>
</evidence>
<organism evidence="2 3">
    <name type="scientific">Acanthoscelides obtectus</name>
    <name type="common">Bean weevil</name>
    <name type="synonym">Bruchus obtectus</name>
    <dbReference type="NCBI Taxonomy" id="200917"/>
    <lineage>
        <taxon>Eukaryota</taxon>
        <taxon>Metazoa</taxon>
        <taxon>Ecdysozoa</taxon>
        <taxon>Arthropoda</taxon>
        <taxon>Hexapoda</taxon>
        <taxon>Insecta</taxon>
        <taxon>Pterygota</taxon>
        <taxon>Neoptera</taxon>
        <taxon>Endopterygota</taxon>
        <taxon>Coleoptera</taxon>
        <taxon>Polyphaga</taxon>
        <taxon>Cucujiformia</taxon>
        <taxon>Chrysomeloidea</taxon>
        <taxon>Chrysomelidae</taxon>
        <taxon>Bruchinae</taxon>
        <taxon>Bruchini</taxon>
        <taxon>Acanthoscelides</taxon>
    </lineage>
</organism>
<dbReference type="OrthoDB" id="8055342at2759"/>
<comment type="caution">
    <text evidence="2">The sequence shown here is derived from an EMBL/GenBank/DDBJ whole genome shotgun (WGS) entry which is preliminary data.</text>
</comment>
<name>A0A9P0L530_ACAOB</name>
<protein>
    <submittedName>
        <fullName evidence="2">Uncharacterized protein</fullName>
    </submittedName>
</protein>
<proteinExistence type="predicted"/>
<evidence type="ECO:0000313" key="3">
    <source>
        <dbReference type="Proteomes" id="UP001152888"/>
    </source>
</evidence>
<evidence type="ECO:0000313" key="2">
    <source>
        <dbReference type="EMBL" id="CAH1986636.1"/>
    </source>
</evidence>
<keyword evidence="3" id="KW-1185">Reference proteome</keyword>
<dbReference type="AlphaFoldDB" id="A0A9P0L530"/>
<reference evidence="2" key="1">
    <citation type="submission" date="2022-03" db="EMBL/GenBank/DDBJ databases">
        <authorList>
            <person name="Sayadi A."/>
        </authorList>
    </citation>
    <scope>NUCLEOTIDE SEQUENCE</scope>
</reference>
<dbReference type="Proteomes" id="UP001152888">
    <property type="component" value="Unassembled WGS sequence"/>
</dbReference>
<feature type="region of interest" description="Disordered" evidence="1">
    <location>
        <begin position="1"/>
        <end position="31"/>
    </location>
</feature>
<accession>A0A9P0L530</accession>
<dbReference type="EMBL" id="CAKOFQ010007003">
    <property type="protein sequence ID" value="CAH1986636.1"/>
    <property type="molecule type" value="Genomic_DNA"/>
</dbReference>
<sequence>MKVKRRIGMGGHALRRGPKGRKAIPRKSSRSQKKVHFGSGIVNKVCKHIKRFSNCKPDRRVLAKATSAALLAARKHIRSIGVRRLIQLPRLIPIPKVGGILPLIRFFAGLSALGSLAGGIANIKRAAKTASSVREQIQNKSTSPPSSNENRIGDGLFLKPYRKGLGLFIKSRNSKSIGNPPPSTANKYRSNLLC</sequence>
<gene>
    <name evidence="2" type="ORF">ACAOBT_LOCUS17365</name>
</gene>